<keyword evidence="2" id="KW-0539">Nucleus</keyword>
<keyword evidence="1 2" id="KW-0238">DNA-binding</keyword>
<dbReference type="SMART" id="SM00398">
    <property type="entry name" value="HMG"/>
    <property type="match status" value="1"/>
</dbReference>
<feature type="domain" description="HMG box" evidence="4">
    <location>
        <begin position="13"/>
        <end position="81"/>
    </location>
</feature>
<accession>A0A9K3CTX3</accession>
<evidence type="ECO:0000256" key="2">
    <source>
        <dbReference type="PROSITE-ProRule" id="PRU00267"/>
    </source>
</evidence>
<dbReference type="Proteomes" id="UP000265618">
    <property type="component" value="Unassembled WGS sequence"/>
</dbReference>
<gene>
    <name evidence="5" type="ORF">KIPB_004535</name>
    <name evidence="6" type="ORF">KIPB_005351</name>
</gene>
<evidence type="ECO:0000256" key="1">
    <source>
        <dbReference type="ARBA" id="ARBA00023125"/>
    </source>
</evidence>
<feature type="compositionally biased region" description="Basic and acidic residues" evidence="3">
    <location>
        <begin position="103"/>
        <end position="112"/>
    </location>
</feature>
<dbReference type="OrthoDB" id="1919336at2759"/>
<dbReference type="SUPFAM" id="SSF47095">
    <property type="entry name" value="HMG-box"/>
    <property type="match status" value="2"/>
</dbReference>
<dbReference type="EMBL" id="BDIP01000973">
    <property type="protein sequence ID" value="GIQ83244.1"/>
    <property type="molecule type" value="Genomic_DNA"/>
</dbReference>
<dbReference type="EMBL" id="BDIP01001242">
    <property type="protein sequence ID" value="GIQ83944.1"/>
    <property type="molecule type" value="Genomic_DNA"/>
</dbReference>
<dbReference type="AlphaFoldDB" id="A0A9K3CTX3"/>
<dbReference type="Pfam" id="PF00505">
    <property type="entry name" value="HMG_box"/>
    <property type="match status" value="1"/>
</dbReference>
<sequence length="147" mass="16615">MAKAKTAQHPDKPKRPASAYILYMKDERENVKNNHPDLPPKEIIRVVAQQYKALSEAEMKPYVDAYERAKEDYDIAMEEFFVKHPEERGAKGAGGAKKGAAKKGKEDGDDKPKKGRAPTAFILFSQACRNKYKKKHGKSLGFKESIY</sequence>
<keyword evidence="7" id="KW-1185">Reference proteome</keyword>
<proteinExistence type="predicted"/>
<dbReference type="InterPro" id="IPR050342">
    <property type="entry name" value="HMGB"/>
</dbReference>
<dbReference type="PROSITE" id="PS50118">
    <property type="entry name" value="HMG_BOX_2"/>
    <property type="match status" value="1"/>
</dbReference>
<dbReference type="GO" id="GO:0003677">
    <property type="term" value="F:DNA binding"/>
    <property type="evidence" value="ECO:0007669"/>
    <property type="project" value="UniProtKB-UniRule"/>
</dbReference>
<dbReference type="GO" id="GO:0005634">
    <property type="term" value="C:nucleus"/>
    <property type="evidence" value="ECO:0007669"/>
    <property type="project" value="UniProtKB-UniRule"/>
</dbReference>
<evidence type="ECO:0000313" key="7">
    <source>
        <dbReference type="Proteomes" id="UP000265618"/>
    </source>
</evidence>
<feature type="region of interest" description="Disordered" evidence="3">
    <location>
        <begin position="86"/>
        <end position="117"/>
    </location>
</feature>
<reference evidence="5" key="1">
    <citation type="submission" date="2016-10" db="EMBL/GenBank/DDBJ databases">
        <authorList>
            <person name="Tanifuji G."/>
            <person name="Kume K."/>
            <person name="Nakayama T."/>
            <person name="Takabayashi S."/>
            <person name="Hashimoto T."/>
        </authorList>
    </citation>
    <scope>NUCLEOTIDE SEQUENCE</scope>
    <source>
        <strain evidence="5">NY0173</strain>
    </source>
</reference>
<reference evidence="5 7" key="2">
    <citation type="journal article" date="2018" name="PLoS ONE">
        <title>The draft genome of Kipferlia bialata reveals reductive genome evolution in fornicate parasites.</title>
        <authorList>
            <person name="Tanifuji G."/>
            <person name="Takabayashi S."/>
            <person name="Kume K."/>
            <person name="Takagi M."/>
            <person name="Nakayama T."/>
            <person name="Kamikawa R."/>
            <person name="Inagaki Y."/>
            <person name="Hashimoto T."/>
        </authorList>
    </citation>
    <scope>NUCLEOTIDE SEQUENCE [LARGE SCALE GENOMIC DNA]</scope>
    <source>
        <strain evidence="5">NY0173</strain>
    </source>
</reference>
<feature type="DNA-binding region" description="HMG box" evidence="2">
    <location>
        <begin position="13"/>
        <end position="81"/>
    </location>
</feature>
<dbReference type="Gene3D" id="1.10.30.10">
    <property type="entry name" value="High mobility group box domain"/>
    <property type="match status" value="2"/>
</dbReference>
<evidence type="ECO:0000313" key="5">
    <source>
        <dbReference type="EMBL" id="GIQ83244.1"/>
    </source>
</evidence>
<evidence type="ECO:0000259" key="4">
    <source>
        <dbReference type="PROSITE" id="PS50118"/>
    </source>
</evidence>
<comment type="caution">
    <text evidence="5">The sequence shown here is derived from an EMBL/GenBank/DDBJ whole genome shotgun (WGS) entry which is preliminary data.</text>
</comment>
<evidence type="ECO:0000313" key="6">
    <source>
        <dbReference type="EMBL" id="GIQ83944.1"/>
    </source>
</evidence>
<name>A0A9K3CTX3_9EUKA</name>
<dbReference type="PANTHER" id="PTHR48112">
    <property type="entry name" value="HIGH MOBILITY GROUP PROTEIN DSP1"/>
    <property type="match status" value="1"/>
</dbReference>
<evidence type="ECO:0000256" key="3">
    <source>
        <dbReference type="SAM" id="MobiDB-lite"/>
    </source>
</evidence>
<protein>
    <recommendedName>
        <fullName evidence="4">HMG box domain-containing protein</fullName>
    </recommendedName>
</protein>
<organism evidence="5 7">
    <name type="scientific">Kipferlia bialata</name>
    <dbReference type="NCBI Taxonomy" id="797122"/>
    <lineage>
        <taxon>Eukaryota</taxon>
        <taxon>Metamonada</taxon>
        <taxon>Carpediemonas-like organisms</taxon>
        <taxon>Kipferlia</taxon>
    </lineage>
</organism>
<dbReference type="InterPro" id="IPR009071">
    <property type="entry name" value="HMG_box_dom"/>
</dbReference>
<dbReference type="InterPro" id="IPR036910">
    <property type="entry name" value="HMG_box_dom_sf"/>
</dbReference>